<accession>A0ABQ3B9P8</accession>
<dbReference type="EMBL" id="BMYZ01000004">
    <property type="protein sequence ID" value="GGY85679.1"/>
    <property type="molecule type" value="Genomic_DNA"/>
</dbReference>
<evidence type="ECO:0000313" key="1">
    <source>
        <dbReference type="EMBL" id="GGY85679.1"/>
    </source>
</evidence>
<reference evidence="2" key="1">
    <citation type="journal article" date="2019" name="Int. J. Syst. Evol. Microbiol.">
        <title>The Global Catalogue of Microorganisms (GCM) 10K type strain sequencing project: providing services to taxonomists for standard genome sequencing and annotation.</title>
        <authorList>
            <consortium name="The Broad Institute Genomics Platform"/>
            <consortium name="The Broad Institute Genome Sequencing Center for Infectious Disease"/>
            <person name="Wu L."/>
            <person name="Ma J."/>
        </authorList>
    </citation>
    <scope>NUCLEOTIDE SEQUENCE [LARGE SCALE GENOMIC DNA]</scope>
    <source>
        <strain evidence="2">KCTC 32239</strain>
    </source>
</reference>
<dbReference type="RefSeq" id="WP_189420680.1">
    <property type="nucleotide sequence ID" value="NZ_BMYZ01000004.1"/>
</dbReference>
<comment type="caution">
    <text evidence="1">The sequence shown here is derived from an EMBL/GenBank/DDBJ whole genome shotgun (WGS) entry which is preliminary data.</text>
</comment>
<name>A0ABQ3B9P8_9GAMM</name>
<keyword evidence="2" id="KW-1185">Reference proteome</keyword>
<dbReference type="Proteomes" id="UP000619761">
    <property type="component" value="Unassembled WGS sequence"/>
</dbReference>
<protein>
    <submittedName>
        <fullName evidence="1">Uncharacterized protein</fullName>
    </submittedName>
</protein>
<organism evidence="1 2">
    <name type="scientific">Cellvibrio zantedeschiae</name>
    <dbReference type="NCBI Taxonomy" id="1237077"/>
    <lineage>
        <taxon>Bacteria</taxon>
        <taxon>Pseudomonadati</taxon>
        <taxon>Pseudomonadota</taxon>
        <taxon>Gammaproteobacteria</taxon>
        <taxon>Cellvibrionales</taxon>
        <taxon>Cellvibrionaceae</taxon>
        <taxon>Cellvibrio</taxon>
    </lineage>
</organism>
<proteinExistence type="predicted"/>
<sequence length="113" mass="13494">MSKQYTDNLEEIATYGFEKIDPNEKVEVNLKDLMYVFATLLEYQRFFHQPAHYQSMKDIEKFLGSVAEPSGYKLLHISIHEKMRKMLPEYIKEKYGDGDFDCPKFPFYYDATR</sequence>
<gene>
    <name evidence="1" type="ORF">GCM10011613_33210</name>
</gene>
<evidence type="ECO:0000313" key="2">
    <source>
        <dbReference type="Proteomes" id="UP000619761"/>
    </source>
</evidence>